<sequence>MDAEKAAFAATDATIDSPSPAGSTKASKPTDADPLDPSELVEYEIPPEENRALLRTLDWHIAPVCMVLYLIAFLDRANIGNAAVGGMVKDLHFPPNGLSVATSIFFVTYVVFEIPATMLLRTLRPSRMIPACVIVWGAVVLGNGFAKNYATVIACRLLLGICEAGLFPSLVLYMTSFYQREELALRTCYLFVASCVSGIVGGLIVSLFDFRNPELTTPKATGFLKMHGLRGLAGWQWLYAIEGALTILIGIGSAFVIADRHESASYLTERQHFLMRVRAAKSAAYTRDDGFVWADFKKHASDPMIYLSGFVLLCMDVCMYGFSTFLVVIINGLGYTPIVSQALTAPVYFWGATVYLIGAVISDRYSVRYKIIIPCGLVTVVGYAILVSYPRSVGVRLFATFLCSHLYICVGLHVTWLGQNMAGYRKRSFAIGTQLTMGNIGGIIAGQIYRTPDKPVYRLGHGASLAFWTTALIFASLEWYIWRARNIARDNMTAEERAADENEGDQAADFRYVL</sequence>
<name>A0AAF0Y345_9TREE</name>
<keyword evidence="5 7" id="KW-0472">Membrane</keyword>
<evidence type="ECO:0000256" key="2">
    <source>
        <dbReference type="ARBA" id="ARBA00022448"/>
    </source>
</evidence>
<dbReference type="EMBL" id="CP086714">
    <property type="protein sequence ID" value="WOO77254.1"/>
    <property type="molecule type" value="Genomic_DNA"/>
</dbReference>
<evidence type="ECO:0000256" key="7">
    <source>
        <dbReference type="SAM" id="Phobius"/>
    </source>
</evidence>
<feature type="transmembrane region" description="Helical" evidence="7">
    <location>
        <begin position="97"/>
        <end position="116"/>
    </location>
</feature>
<feature type="transmembrane region" description="Helical" evidence="7">
    <location>
        <begin position="429"/>
        <end position="449"/>
    </location>
</feature>
<evidence type="ECO:0000256" key="6">
    <source>
        <dbReference type="SAM" id="MobiDB-lite"/>
    </source>
</evidence>
<organism evidence="9 10">
    <name type="scientific">Vanrija pseudolonga</name>
    <dbReference type="NCBI Taxonomy" id="143232"/>
    <lineage>
        <taxon>Eukaryota</taxon>
        <taxon>Fungi</taxon>
        <taxon>Dikarya</taxon>
        <taxon>Basidiomycota</taxon>
        <taxon>Agaricomycotina</taxon>
        <taxon>Tremellomycetes</taxon>
        <taxon>Trichosporonales</taxon>
        <taxon>Trichosporonaceae</taxon>
        <taxon>Vanrija</taxon>
    </lineage>
</organism>
<feature type="transmembrane region" description="Helical" evidence="7">
    <location>
        <begin position="151"/>
        <end position="175"/>
    </location>
</feature>
<gene>
    <name evidence="9" type="primary">SPAC1002.16c_6</name>
    <name evidence="9" type="ORF">LOC62_01G000846</name>
</gene>
<comment type="subcellular location">
    <subcellularLocation>
        <location evidence="1">Membrane</location>
        <topology evidence="1">Multi-pass membrane protein</topology>
    </subcellularLocation>
</comment>
<dbReference type="Gene3D" id="1.20.1250.20">
    <property type="entry name" value="MFS general substrate transporter like domains"/>
    <property type="match status" value="2"/>
</dbReference>
<evidence type="ECO:0000256" key="5">
    <source>
        <dbReference type="ARBA" id="ARBA00023136"/>
    </source>
</evidence>
<evidence type="ECO:0000313" key="9">
    <source>
        <dbReference type="EMBL" id="WOO77254.1"/>
    </source>
</evidence>
<keyword evidence="2" id="KW-0813">Transport</keyword>
<dbReference type="SUPFAM" id="SSF103473">
    <property type="entry name" value="MFS general substrate transporter"/>
    <property type="match status" value="1"/>
</dbReference>
<dbReference type="InterPro" id="IPR020846">
    <property type="entry name" value="MFS_dom"/>
</dbReference>
<feature type="transmembrane region" description="Helical" evidence="7">
    <location>
        <begin position="395"/>
        <end position="417"/>
    </location>
</feature>
<keyword evidence="3 7" id="KW-0812">Transmembrane</keyword>
<feature type="compositionally biased region" description="Polar residues" evidence="6">
    <location>
        <begin position="16"/>
        <end position="27"/>
    </location>
</feature>
<dbReference type="InterPro" id="IPR011701">
    <property type="entry name" value="MFS"/>
</dbReference>
<dbReference type="Pfam" id="PF07690">
    <property type="entry name" value="MFS_1"/>
    <property type="match status" value="1"/>
</dbReference>
<reference evidence="9" key="1">
    <citation type="submission" date="2023-10" db="EMBL/GenBank/DDBJ databases">
        <authorList>
            <person name="Noh H."/>
        </authorList>
    </citation>
    <scope>NUCLEOTIDE SEQUENCE</scope>
    <source>
        <strain evidence="9">DUCC4014</strain>
    </source>
</reference>
<protein>
    <submittedName>
        <fullName evidence="9">Purtative transporterc</fullName>
    </submittedName>
</protein>
<feature type="transmembrane region" description="Helical" evidence="7">
    <location>
        <begin position="128"/>
        <end position="145"/>
    </location>
</feature>
<feature type="region of interest" description="Disordered" evidence="6">
    <location>
        <begin position="1"/>
        <end position="38"/>
    </location>
</feature>
<dbReference type="PANTHER" id="PTHR43791:SF24">
    <property type="entry name" value="NICOTINIC ACID PLASMA MEMBRANE TRANSPORTER"/>
    <property type="match status" value="1"/>
</dbReference>
<evidence type="ECO:0000256" key="3">
    <source>
        <dbReference type="ARBA" id="ARBA00022692"/>
    </source>
</evidence>
<dbReference type="PANTHER" id="PTHR43791">
    <property type="entry name" value="PERMEASE-RELATED"/>
    <property type="match status" value="1"/>
</dbReference>
<dbReference type="PROSITE" id="PS50850">
    <property type="entry name" value="MFS"/>
    <property type="match status" value="1"/>
</dbReference>
<dbReference type="InterPro" id="IPR036259">
    <property type="entry name" value="MFS_trans_sf"/>
</dbReference>
<feature type="domain" description="Major facilitator superfamily (MFS) profile" evidence="8">
    <location>
        <begin position="61"/>
        <end position="489"/>
    </location>
</feature>
<evidence type="ECO:0000313" key="10">
    <source>
        <dbReference type="Proteomes" id="UP000827549"/>
    </source>
</evidence>
<dbReference type="AlphaFoldDB" id="A0AAF0Y345"/>
<dbReference type="FunFam" id="1.20.1250.20:FF:000018">
    <property type="entry name" value="MFS transporter permease"/>
    <property type="match status" value="1"/>
</dbReference>
<feature type="transmembrane region" description="Helical" evidence="7">
    <location>
        <begin position="461"/>
        <end position="482"/>
    </location>
</feature>
<feature type="transmembrane region" description="Helical" evidence="7">
    <location>
        <begin position="237"/>
        <end position="258"/>
    </location>
</feature>
<feature type="transmembrane region" description="Helical" evidence="7">
    <location>
        <begin position="305"/>
        <end position="330"/>
    </location>
</feature>
<feature type="transmembrane region" description="Helical" evidence="7">
    <location>
        <begin position="187"/>
        <end position="208"/>
    </location>
</feature>
<accession>A0AAF0Y345</accession>
<dbReference type="Proteomes" id="UP000827549">
    <property type="component" value="Chromosome 1"/>
</dbReference>
<feature type="transmembrane region" description="Helical" evidence="7">
    <location>
        <begin position="342"/>
        <end position="362"/>
    </location>
</feature>
<evidence type="ECO:0000256" key="4">
    <source>
        <dbReference type="ARBA" id="ARBA00022989"/>
    </source>
</evidence>
<dbReference type="GO" id="GO:0022857">
    <property type="term" value="F:transmembrane transporter activity"/>
    <property type="evidence" value="ECO:0007669"/>
    <property type="project" value="InterPro"/>
</dbReference>
<dbReference type="GeneID" id="87804104"/>
<evidence type="ECO:0000256" key="1">
    <source>
        <dbReference type="ARBA" id="ARBA00004141"/>
    </source>
</evidence>
<evidence type="ECO:0000259" key="8">
    <source>
        <dbReference type="PROSITE" id="PS50850"/>
    </source>
</evidence>
<feature type="transmembrane region" description="Helical" evidence="7">
    <location>
        <begin position="59"/>
        <end position="77"/>
    </location>
</feature>
<feature type="transmembrane region" description="Helical" evidence="7">
    <location>
        <begin position="369"/>
        <end position="389"/>
    </location>
</feature>
<keyword evidence="4 7" id="KW-1133">Transmembrane helix</keyword>
<dbReference type="GO" id="GO:0016020">
    <property type="term" value="C:membrane"/>
    <property type="evidence" value="ECO:0007669"/>
    <property type="project" value="UniProtKB-SubCell"/>
</dbReference>
<proteinExistence type="predicted"/>
<dbReference type="RefSeq" id="XP_062623286.1">
    <property type="nucleotide sequence ID" value="XM_062767302.1"/>
</dbReference>
<feature type="compositionally biased region" description="Low complexity" evidence="6">
    <location>
        <begin position="1"/>
        <end position="14"/>
    </location>
</feature>
<keyword evidence="10" id="KW-1185">Reference proteome</keyword>